<evidence type="ECO:0000256" key="1">
    <source>
        <dbReference type="ARBA" id="ARBA00004370"/>
    </source>
</evidence>
<accession>A0A0D2FLE9</accession>
<feature type="domain" description="Cytochrome b561" evidence="11">
    <location>
        <begin position="250"/>
        <end position="372"/>
    </location>
</feature>
<name>A0A0D2FLE9_9EURO</name>
<keyword evidence="6 8" id="KW-0472">Membrane</keyword>
<dbReference type="GO" id="GO:0016020">
    <property type="term" value="C:membrane"/>
    <property type="evidence" value="ECO:0007669"/>
    <property type="project" value="UniProtKB-SubCell"/>
</dbReference>
<dbReference type="InterPro" id="IPR015920">
    <property type="entry name" value="Cellobiose_DH-like_cyt"/>
</dbReference>
<feature type="transmembrane region" description="Helical" evidence="8">
    <location>
        <begin position="283"/>
        <end position="301"/>
    </location>
</feature>
<feature type="region of interest" description="Disordered" evidence="7">
    <location>
        <begin position="413"/>
        <end position="448"/>
    </location>
</feature>
<dbReference type="VEuPathDB" id="FungiDB:Z518_08755"/>
<protein>
    <recommendedName>
        <fullName evidence="14">DOMON domain-containing protein</fullName>
    </recommendedName>
</protein>
<evidence type="ECO:0008006" key="14">
    <source>
        <dbReference type="Google" id="ProtNLM"/>
    </source>
</evidence>
<dbReference type="SUPFAM" id="SSF49344">
    <property type="entry name" value="CBD9-like"/>
    <property type="match status" value="1"/>
</dbReference>
<dbReference type="Gene3D" id="2.60.40.1210">
    <property type="entry name" value="Cellobiose dehydrogenase, cytochrome domain"/>
    <property type="match status" value="1"/>
</dbReference>
<evidence type="ECO:0000256" key="8">
    <source>
        <dbReference type="SAM" id="Phobius"/>
    </source>
</evidence>
<feature type="region of interest" description="Disordered" evidence="7">
    <location>
        <begin position="183"/>
        <end position="241"/>
    </location>
</feature>
<keyword evidence="2" id="KW-0813">Transport</keyword>
<evidence type="ECO:0000313" key="13">
    <source>
        <dbReference type="Proteomes" id="UP000053617"/>
    </source>
</evidence>
<feature type="transmembrane region" description="Helical" evidence="8">
    <location>
        <begin position="313"/>
        <end position="334"/>
    </location>
</feature>
<dbReference type="Proteomes" id="UP000053617">
    <property type="component" value="Unassembled WGS sequence"/>
</dbReference>
<evidence type="ECO:0000256" key="3">
    <source>
        <dbReference type="ARBA" id="ARBA00022692"/>
    </source>
</evidence>
<feature type="transmembrane region" description="Helical" evidence="8">
    <location>
        <begin position="388"/>
        <end position="408"/>
    </location>
</feature>
<keyword evidence="4" id="KW-0249">Electron transport</keyword>
<dbReference type="Pfam" id="PF16010">
    <property type="entry name" value="CDH-cyt"/>
    <property type="match status" value="1"/>
</dbReference>
<comment type="subcellular location">
    <subcellularLocation>
        <location evidence="1">Membrane</location>
    </subcellularLocation>
</comment>
<reference evidence="12 13" key="1">
    <citation type="submission" date="2015-01" db="EMBL/GenBank/DDBJ databases">
        <title>The Genome Sequence of Rhinocladiella mackenzie CBS 650.93.</title>
        <authorList>
            <consortium name="The Broad Institute Genomics Platform"/>
            <person name="Cuomo C."/>
            <person name="de Hoog S."/>
            <person name="Gorbushina A."/>
            <person name="Stielow B."/>
            <person name="Teixiera M."/>
            <person name="Abouelleil A."/>
            <person name="Chapman S.B."/>
            <person name="Priest M."/>
            <person name="Young S.K."/>
            <person name="Wortman J."/>
            <person name="Nusbaum C."/>
            <person name="Birren B."/>
        </authorList>
    </citation>
    <scope>NUCLEOTIDE SEQUENCE [LARGE SCALE GENOMIC DNA]</scope>
    <source>
        <strain evidence="12 13">CBS 650.93</strain>
    </source>
</reference>
<dbReference type="Gene3D" id="1.20.120.1770">
    <property type="match status" value="1"/>
</dbReference>
<organism evidence="12 13">
    <name type="scientific">Rhinocladiella mackenziei CBS 650.93</name>
    <dbReference type="NCBI Taxonomy" id="1442369"/>
    <lineage>
        <taxon>Eukaryota</taxon>
        <taxon>Fungi</taxon>
        <taxon>Dikarya</taxon>
        <taxon>Ascomycota</taxon>
        <taxon>Pezizomycotina</taxon>
        <taxon>Eurotiomycetes</taxon>
        <taxon>Chaetothyriomycetidae</taxon>
        <taxon>Chaetothyriales</taxon>
        <taxon>Herpotrichiellaceae</taxon>
        <taxon>Rhinocladiella</taxon>
    </lineage>
</organism>
<feature type="domain" description="DOMON" evidence="10">
    <location>
        <begin position="58"/>
        <end position="149"/>
    </location>
</feature>
<evidence type="ECO:0000259" key="10">
    <source>
        <dbReference type="SMART" id="SM00664"/>
    </source>
</evidence>
<evidence type="ECO:0000256" key="9">
    <source>
        <dbReference type="SAM" id="SignalP"/>
    </source>
</evidence>
<dbReference type="Pfam" id="PF10348">
    <property type="entry name" value="DUF2427"/>
    <property type="match status" value="1"/>
</dbReference>
<dbReference type="InterPro" id="IPR018825">
    <property type="entry name" value="DUF2427"/>
</dbReference>
<keyword evidence="3 8" id="KW-0812">Transmembrane</keyword>
<dbReference type="PANTHER" id="PTHR47797">
    <property type="entry name" value="DEHYDROGENASE, PUTATIVE (AFU_ORTHOLOGUE AFUA_8G05805)-RELATED"/>
    <property type="match status" value="1"/>
</dbReference>
<evidence type="ECO:0000256" key="7">
    <source>
        <dbReference type="SAM" id="MobiDB-lite"/>
    </source>
</evidence>
<gene>
    <name evidence="12" type="ORF">Z518_08755</name>
</gene>
<keyword evidence="13" id="KW-1185">Reference proteome</keyword>
<evidence type="ECO:0000256" key="6">
    <source>
        <dbReference type="ARBA" id="ARBA00023136"/>
    </source>
</evidence>
<dbReference type="EMBL" id="KN847480">
    <property type="protein sequence ID" value="KIX02812.1"/>
    <property type="molecule type" value="Genomic_DNA"/>
</dbReference>
<feature type="transmembrane region" description="Helical" evidence="8">
    <location>
        <begin position="249"/>
        <end position="271"/>
    </location>
</feature>
<evidence type="ECO:0000313" key="12">
    <source>
        <dbReference type="EMBL" id="KIX02812.1"/>
    </source>
</evidence>
<feature type="transmembrane region" description="Helical" evidence="8">
    <location>
        <begin position="355"/>
        <end position="376"/>
    </location>
</feature>
<dbReference type="OrthoDB" id="19261at2759"/>
<dbReference type="HOGENOM" id="CLU_031471_1_0_1"/>
<dbReference type="STRING" id="1442369.A0A0D2FLE9"/>
<keyword evidence="9" id="KW-0732">Signal</keyword>
<dbReference type="SMART" id="SM00665">
    <property type="entry name" value="B561"/>
    <property type="match status" value="1"/>
</dbReference>
<dbReference type="SMART" id="SM00664">
    <property type="entry name" value="DoH"/>
    <property type="match status" value="1"/>
</dbReference>
<evidence type="ECO:0000256" key="2">
    <source>
        <dbReference type="ARBA" id="ARBA00022448"/>
    </source>
</evidence>
<dbReference type="PANTHER" id="PTHR47797:SF1">
    <property type="entry name" value="CYTOCHROME B561 DOMAIN-CONTAINING PROTEIN-RELATED"/>
    <property type="match status" value="1"/>
</dbReference>
<evidence type="ECO:0000259" key="11">
    <source>
        <dbReference type="SMART" id="SM00665"/>
    </source>
</evidence>
<proteinExistence type="predicted"/>
<dbReference type="GeneID" id="25296826"/>
<keyword evidence="5 8" id="KW-1133">Transmembrane helix</keyword>
<dbReference type="InterPro" id="IPR006593">
    <property type="entry name" value="Cyt_b561/ferric_Rdtase_TM"/>
</dbReference>
<evidence type="ECO:0000256" key="5">
    <source>
        <dbReference type="ARBA" id="ARBA00022989"/>
    </source>
</evidence>
<feature type="compositionally biased region" description="Low complexity" evidence="7">
    <location>
        <begin position="189"/>
        <end position="237"/>
    </location>
</feature>
<feature type="chain" id="PRO_5002257766" description="DOMON domain-containing protein" evidence="9">
    <location>
        <begin position="19"/>
        <end position="448"/>
    </location>
</feature>
<feature type="compositionally biased region" description="Basic and acidic residues" evidence="7">
    <location>
        <begin position="422"/>
        <end position="441"/>
    </location>
</feature>
<evidence type="ECO:0000256" key="4">
    <source>
        <dbReference type="ARBA" id="ARBA00022982"/>
    </source>
</evidence>
<sequence length="448" mass="47004">MVLRAVLTTAVLVAGSAAQFAQFSSDGYSLAVNVPSDTASSGNGSIYLQIGAPSGTQWISFGQGTGMAGSNMFVVYAADSSNVTVSPRLGTGHVEPDVNPDASIFVLEGTGITSDGIMVANIRCDTCLSWNGGSMDPTSTSSDWIYAHKSGDVLDTTSIDAEISLHDGTGQFTLDLTQGTGGSSSNPFVAASDDSSTSATPSATESVTATSTDSVSTPTGGVSNPIASSDPSSSGASQTVRDPNENVRIAHAAIMSLVFVVMFPLAALTVYLPYNNKVRHIHAPLQVLGIMLMITGLGLGVELGKRLDELDGYHMVIGYIVFAWMVVIQPALGLGQHLHFRRVGTRSPMGHSHRWLGRAFLILGVINGGLGFKTAGDIGSDNVPNYSVIIYSVFAAVIFLAYLAVVLFPTVSTERSGSDSLPGEKSRPRTEGYEMHGRSFENPRSNHR</sequence>
<feature type="signal peptide" evidence="9">
    <location>
        <begin position="1"/>
        <end position="18"/>
    </location>
</feature>
<dbReference type="CDD" id="cd09630">
    <property type="entry name" value="CDH_like_cytochrome"/>
    <property type="match status" value="1"/>
</dbReference>
<dbReference type="AlphaFoldDB" id="A0A0D2FLE9"/>
<dbReference type="CDD" id="cd08760">
    <property type="entry name" value="Cyt_b561_FRRS1_like"/>
    <property type="match status" value="1"/>
</dbReference>
<dbReference type="RefSeq" id="XP_013269948.1">
    <property type="nucleotide sequence ID" value="XM_013414494.1"/>
</dbReference>
<dbReference type="InterPro" id="IPR005018">
    <property type="entry name" value="DOMON_domain"/>
</dbReference>